<dbReference type="PANTHER" id="PTHR34703:SF1">
    <property type="entry name" value="ANTIPORTER SUBUNIT MNHG2-RELATED"/>
    <property type="match status" value="1"/>
</dbReference>
<dbReference type="NCBIfam" id="TIGR01300">
    <property type="entry name" value="CPA3_mnhG_phaG"/>
    <property type="match status" value="1"/>
</dbReference>
<protein>
    <submittedName>
        <fullName evidence="2">Monovalent cation/H(+) antiporter subunit G</fullName>
    </submittedName>
</protein>
<feature type="transmembrane region" description="Helical" evidence="1">
    <location>
        <begin position="41"/>
        <end position="59"/>
    </location>
</feature>
<comment type="caution">
    <text evidence="2">The sequence shown here is derived from an EMBL/GenBank/DDBJ whole genome shotgun (WGS) entry which is preliminary data.</text>
</comment>
<feature type="transmembrane region" description="Helical" evidence="1">
    <location>
        <begin position="65"/>
        <end position="88"/>
    </location>
</feature>
<proteinExistence type="predicted"/>
<feature type="transmembrane region" description="Helical" evidence="1">
    <location>
        <begin position="6"/>
        <end position="29"/>
    </location>
</feature>
<dbReference type="NCBIfam" id="NF009314">
    <property type="entry name" value="PRK12674.1-2"/>
    <property type="match status" value="1"/>
</dbReference>
<dbReference type="AlphaFoldDB" id="A0AA41UF83"/>
<dbReference type="RefSeq" id="WP_035032851.1">
    <property type="nucleotide sequence ID" value="NZ_CP068983.1"/>
</dbReference>
<dbReference type="EMBL" id="JALAZD010000001">
    <property type="protein sequence ID" value="MCI0126206.1"/>
    <property type="molecule type" value="Genomic_DNA"/>
</dbReference>
<dbReference type="PANTHER" id="PTHR34703">
    <property type="entry name" value="ANTIPORTER SUBUNIT MNHG2-RELATED"/>
    <property type="match status" value="1"/>
</dbReference>
<dbReference type="GO" id="GO:0015385">
    <property type="term" value="F:sodium:proton antiporter activity"/>
    <property type="evidence" value="ECO:0007669"/>
    <property type="project" value="TreeGrafter"/>
</dbReference>
<dbReference type="InterPro" id="IPR005133">
    <property type="entry name" value="PhaG_MnhG_YufB"/>
</dbReference>
<keyword evidence="1" id="KW-1133">Transmembrane helix</keyword>
<keyword evidence="1" id="KW-0812">Transmembrane</keyword>
<evidence type="ECO:0000313" key="2">
    <source>
        <dbReference type="EMBL" id="MCI0126206.1"/>
    </source>
</evidence>
<sequence>MIVELTQYVSGVFLVAGAIFGLLATLGILRLPDLYTRMHAASKAGIVGTGLIFVGIAVVSLDGAVILRCVIGILFLVLTTPVSAHLLARAAYFVGYRPSDLTVINEMEDNTGTEPK</sequence>
<keyword evidence="1" id="KW-0472">Membrane</keyword>
<dbReference type="Pfam" id="PF03334">
    <property type="entry name" value="PhaG_MnhG_YufB"/>
    <property type="match status" value="1"/>
</dbReference>
<accession>A0AA41UF83</accession>
<keyword evidence="3" id="KW-1185">Reference proteome</keyword>
<gene>
    <name evidence="2" type="primary">mnhG</name>
    <name evidence="2" type="ORF">ML536_05140</name>
</gene>
<evidence type="ECO:0000313" key="3">
    <source>
        <dbReference type="Proteomes" id="UP001156140"/>
    </source>
</evidence>
<dbReference type="Proteomes" id="UP001156140">
    <property type="component" value="Unassembled WGS sequence"/>
</dbReference>
<name>A0AA41UF83_9HYPH</name>
<reference evidence="2" key="1">
    <citation type="submission" date="2022-03" db="EMBL/GenBank/DDBJ databases">
        <title>The complete genome sequence of a Methyloterrigena soli.</title>
        <authorList>
            <person name="Zi Z."/>
        </authorList>
    </citation>
    <scope>NUCLEOTIDE SEQUENCE</scope>
    <source>
        <strain evidence="2">M48</strain>
    </source>
</reference>
<evidence type="ECO:0000256" key="1">
    <source>
        <dbReference type="SAM" id="Phobius"/>
    </source>
</evidence>
<organism evidence="2 3">
    <name type="scientific">Paradevosia shaoguanensis</name>
    <dbReference type="NCBI Taxonomy" id="1335043"/>
    <lineage>
        <taxon>Bacteria</taxon>
        <taxon>Pseudomonadati</taxon>
        <taxon>Pseudomonadota</taxon>
        <taxon>Alphaproteobacteria</taxon>
        <taxon>Hyphomicrobiales</taxon>
        <taxon>Devosiaceae</taxon>
        <taxon>Paradevosia</taxon>
    </lineage>
</organism>